<gene>
    <name evidence="2" type="ORF">HWQ67_16075</name>
</gene>
<dbReference type="EMBL" id="JABXWD010000443">
    <property type="protein sequence ID" value="MBV6343099.1"/>
    <property type="molecule type" value="Genomic_DNA"/>
</dbReference>
<evidence type="ECO:0000313" key="3">
    <source>
        <dbReference type="Proteomes" id="UP001196980"/>
    </source>
</evidence>
<sequence>MEQEIIEPDPVLRRQFLFIFIAVTIAGGGLIEYLQHTLEEIKALPPDKAIGEMVSLLRLVLVAGAIVICAFSVYLIRFSAKVLRTQQFPPKGTRVIRRTVIRRGQGAVAIAYTLIVLSVSMIVISVAMYIMLPGMLEKAFSIQTIAKSR</sequence>
<keyword evidence="1" id="KW-0812">Transmembrane</keyword>
<keyword evidence="3" id="KW-1185">Reference proteome</keyword>
<reference evidence="2 3" key="1">
    <citation type="journal article" date="2020" name="J Geophys Res Biogeosci">
        <title>Magnetotaxis as an Adaptation to Enable Bacterial Shuttling of Microbial Sulfur and Sulfur Cycling Across Aquatic Oxic#Anoxic Interfaces.</title>
        <authorList>
            <person name="Li J."/>
            <person name="Liu P."/>
            <person name="Wang J."/>
            <person name="Roberts A.P."/>
            <person name="Pan Y."/>
        </authorList>
    </citation>
    <scope>NUCLEOTIDE SEQUENCE [LARGE SCALE GENOMIC DNA]</scope>
    <source>
        <strain evidence="2 3">MYR-1_YQ</strain>
    </source>
</reference>
<evidence type="ECO:0000313" key="2">
    <source>
        <dbReference type="EMBL" id="MBV6343099.1"/>
    </source>
</evidence>
<keyword evidence="1" id="KW-0472">Membrane</keyword>
<keyword evidence="1" id="KW-1133">Transmembrane helix</keyword>
<accession>A0ABS6S2M7</accession>
<protein>
    <submittedName>
        <fullName evidence="2">Uncharacterized protein</fullName>
    </submittedName>
</protein>
<comment type="caution">
    <text evidence="2">The sequence shown here is derived from an EMBL/GenBank/DDBJ whole genome shotgun (WGS) entry which is preliminary data.</text>
</comment>
<name>A0ABS6S2M7_9BACT</name>
<proteinExistence type="predicted"/>
<dbReference type="Proteomes" id="UP001196980">
    <property type="component" value="Unassembled WGS sequence"/>
</dbReference>
<organism evidence="2 3">
    <name type="scientific">Candidatus Magnetobacterium casense</name>
    <dbReference type="NCBI Taxonomy" id="1455061"/>
    <lineage>
        <taxon>Bacteria</taxon>
        <taxon>Pseudomonadati</taxon>
        <taxon>Nitrospirota</taxon>
        <taxon>Thermodesulfovibrionia</taxon>
        <taxon>Thermodesulfovibrionales</taxon>
        <taxon>Candidatus Magnetobacteriaceae</taxon>
        <taxon>Candidatus Magnetobacterium</taxon>
    </lineage>
</organism>
<feature type="transmembrane region" description="Helical" evidence="1">
    <location>
        <begin position="107"/>
        <end position="132"/>
    </location>
</feature>
<evidence type="ECO:0000256" key="1">
    <source>
        <dbReference type="SAM" id="Phobius"/>
    </source>
</evidence>
<dbReference type="RefSeq" id="WP_218253705.1">
    <property type="nucleotide sequence ID" value="NZ_JABXWD010000443.1"/>
</dbReference>
<feature type="transmembrane region" description="Helical" evidence="1">
    <location>
        <begin position="55"/>
        <end position="76"/>
    </location>
</feature>
<feature type="transmembrane region" description="Helical" evidence="1">
    <location>
        <begin position="16"/>
        <end position="35"/>
    </location>
</feature>